<reference evidence="14" key="1">
    <citation type="journal article" date="2023" name="Commun. Biol.">
        <title>Genome analysis of Parmales, the sister group of diatoms, reveals the evolutionary specialization of diatoms from phago-mixotrophs to photoautotrophs.</title>
        <authorList>
            <person name="Ban H."/>
            <person name="Sato S."/>
            <person name="Yoshikawa S."/>
            <person name="Yamada K."/>
            <person name="Nakamura Y."/>
            <person name="Ichinomiya M."/>
            <person name="Sato N."/>
            <person name="Blanc-Mathieu R."/>
            <person name="Endo H."/>
            <person name="Kuwata A."/>
            <person name="Ogata H."/>
        </authorList>
    </citation>
    <scope>NUCLEOTIDE SEQUENCE [LARGE SCALE GENOMIC DNA]</scope>
    <source>
        <strain evidence="14">NIES 3701</strain>
    </source>
</reference>
<evidence type="ECO:0000256" key="7">
    <source>
        <dbReference type="ARBA" id="ARBA00022840"/>
    </source>
</evidence>
<protein>
    <recommendedName>
        <fullName evidence="12">ABC transporter domain-containing protein</fullName>
    </recommendedName>
</protein>
<comment type="subcellular location">
    <subcellularLocation>
        <location evidence="1">Membrane</location>
        <topology evidence="1">Multi-pass membrane protein</topology>
    </subcellularLocation>
</comment>
<keyword evidence="3" id="KW-0813">Transport</keyword>
<organism evidence="13 14">
    <name type="scientific">Triparma strigata</name>
    <dbReference type="NCBI Taxonomy" id="1606541"/>
    <lineage>
        <taxon>Eukaryota</taxon>
        <taxon>Sar</taxon>
        <taxon>Stramenopiles</taxon>
        <taxon>Ochrophyta</taxon>
        <taxon>Bolidophyceae</taxon>
        <taxon>Parmales</taxon>
        <taxon>Triparmaceae</taxon>
        <taxon>Triparma</taxon>
    </lineage>
</organism>
<dbReference type="InterPro" id="IPR026082">
    <property type="entry name" value="ABCA"/>
</dbReference>
<evidence type="ECO:0000256" key="3">
    <source>
        <dbReference type="ARBA" id="ARBA00022448"/>
    </source>
</evidence>
<dbReference type="InterPro" id="IPR017871">
    <property type="entry name" value="ABC_transporter-like_CS"/>
</dbReference>
<dbReference type="Pfam" id="PF12698">
    <property type="entry name" value="ABC2_membrane_3"/>
    <property type="match status" value="2"/>
</dbReference>
<evidence type="ECO:0000256" key="8">
    <source>
        <dbReference type="ARBA" id="ARBA00022989"/>
    </source>
</evidence>
<keyword evidence="9 11" id="KW-0472">Membrane</keyword>
<dbReference type="Proteomes" id="UP001165085">
    <property type="component" value="Unassembled WGS sequence"/>
</dbReference>
<feature type="transmembrane region" description="Helical" evidence="11">
    <location>
        <begin position="1723"/>
        <end position="1740"/>
    </location>
</feature>
<dbReference type="Gene3D" id="3.40.50.300">
    <property type="entry name" value="P-loop containing nucleotide triphosphate hydrolases"/>
    <property type="match status" value="2"/>
</dbReference>
<gene>
    <name evidence="13" type="ORF">TrST_g9078</name>
</gene>
<evidence type="ECO:0000256" key="11">
    <source>
        <dbReference type="SAM" id="Phobius"/>
    </source>
</evidence>
<feature type="domain" description="ABC transporter" evidence="12">
    <location>
        <begin position="1819"/>
        <end position="2060"/>
    </location>
</feature>
<dbReference type="FunFam" id="3.40.50.300:FF:000298">
    <property type="entry name" value="ATP-binding cassette sub-family A member 12"/>
    <property type="match status" value="1"/>
</dbReference>
<comment type="similarity">
    <text evidence="2">Belongs to the ABC transporter superfamily. ABCA family.</text>
</comment>
<evidence type="ECO:0000256" key="2">
    <source>
        <dbReference type="ARBA" id="ARBA00008869"/>
    </source>
</evidence>
<evidence type="ECO:0000313" key="14">
    <source>
        <dbReference type="Proteomes" id="UP001165085"/>
    </source>
</evidence>
<dbReference type="PROSITE" id="PS00211">
    <property type="entry name" value="ABC_TRANSPORTER_1"/>
    <property type="match status" value="2"/>
</dbReference>
<comment type="caution">
    <text evidence="13">The sequence shown here is derived from an EMBL/GenBank/DDBJ whole genome shotgun (WGS) entry which is preliminary data.</text>
</comment>
<dbReference type="InterPro" id="IPR003439">
    <property type="entry name" value="ABC_transporter-like_ATP-bd"/>
</dbReference>
<keyword evidence="6" id="KW-0547">Nucleotide-binding</keyword>
<dbReference type="PROSITE" id="PS50893">
    <property type="entry name" value="ABC_TRANSPORTER_2"/>
    <property type="match status" value="2"/>
</dbReference>
<feature type="compositionally biased region" description="Polar residues" evidence="10">
    <location>
        <begin position="1003"/>
        <end position="1023"/>
    </location>
</feature>
<feature type="transmembrane region" description="Helical" evidence="11">
    <location>
        <begin position="1609"/>
        <end position="1633"/>
    </location>
</feature>
<dbReference type="OrthoDB" id="10255969at2759"/>
<dbReference type="PANTHER" id="PTHR19229">
    <property type="entry name" value="ATP-BINDING CASSETTE TRANSPORTER SUBFAMILY A ABCA"/>
    <property type="match status" value="1"/>
</dbReference>
<feature type="transmembrane region" description="Helical" evidence="11">
    <location>
        <begin position="448"/>
        <end position="470"/>
    </location>
</feature>
<dbReference type="GO" id="GO:0005524">
    <property type="term" value="F:ATP binding"/>
    <property type="evidence" value="ECO:0007669"/>
    <property type="project" value="UniProtKB-KW"/>
</dbReference>
<keyword evidence="5" id="KW-0677">Repeat</keyword>
<feature type="transmembrane region" description="Helical" evidence="11">
    <location>
        <begin position="1685"/>
        <end position="1703"/>
    </location>
</feature>
<name>A0A9W7E416_9STRA</name>
<feature type="region of interest" description="Disordered" evidence="10">
    <location>
        <begin position="998"/>
        <end position="1023"/>
    </location>
</feature>
<dbReference type="SMART" id="SM00382">
    <property type="entry name" value="AAA"/>
    <property type="match status" value="2"/>
</dbReference>
<dbReference type="CDD" id="cd03263">
    <property type="entry name" value="ABC_subfamily_A"/>
    <property type="match status" value="2"/>
</dbReference>
<evidence type="ECO:0000256" key="4">
    <source>
        <dbReference type="ARBA" id="ARBA00022692"/>
    </source>
</evidence>
<feature type="transmembrane region" description="Helical" evidence="11">
    <location>
        <begin position="482"/>
        <end position="505"/>
    </location>
</feature>
<dbReference type="InterPro" id="IPR027417">
    <property type="entry name" value="P-loop_NTPase"/>
</dbReference>
<dbReference type="Pfam" id="PF00005">
    <property type="entry name" value="ABC_tran"/>
    <property type="match status" value="2"/>
</dbReference>
<keyword evidence="4 11" id="KW-0812">Transmembrane</keyword>
<evidence type="ECO:0000256" key="10">
    <source>
        <dbReference type="SAM" id="MobiDB-lite"/>
    </source>
</evidence>
<feature type="transmembrane region" description="Helical" evidence="11">
    <location>
        <begin position="1525"/>
        <end position="1550"/>
    </location>
</feature>
<dbReference type="PANTHER" id="PTHR19229:SF36">
    <property type="entry name" value="ATP-BINDING CASSETTE SUB-FAMILY A MEMBER 2"/>
    <property type="match status" value="1"/>
</dbReference>
<dbReference type="GO" id="GO:0140359">
    <property type="term" value="F:ABC-type transporter activity"/>
    <property type="evidence" value="ECO:0007669"/>
    <property type="project" value="InterPro"/>
</dbReference>
<feature type="region of interest" description="Disordered" evidence="10">
    <location>
        <begin position="1"/>
        <end position="27"/>
    </location>
</feature>
<dbReference type="EMBL" id="BRXY01000072">
    <property type="protein sequence ID" value="GMH61513.1"/>
    <property type="molecule type" value="Genomic_DNA"/>
</dbReference>
<proteinExistence type="inferred from homology"/>
<dbReference type="SUPFAM" id="SSF52540">
    <property type="entry name" value="P-loop containing nucleoside triphosphate hydrolases"/>
    <property type="match status" value="2"/>
</dbReference>
<accession>A0A9W7E416</accession>
<evidence type="ECO:0000256" key="1">
    <source>
        <dbReference type="ARBA" id="ARBA00004141"/>
    </source>
</evidence>
<dbReference type="InterPro" id="IPR013525">
    <property type="entry name" value="ABC2_TM"/>
</dbReference>
<dbReference type="GO" id="GO:0016020">
    <property type="term" value="C:membrane"/>
    <property type="evidence" value="ECO:0007669"/>
    <property type="project" value="UniProtKB-SubCell"/>
</dbReference>
<feature type="transmembrane region" description="Helical" evidence="11">
    <location>
        <begin position="511"/>
        <end position="530"/>
    </location>
</feature>
<feature type="compositionally biased region" description="Low complexity" evidence="10">
    <location>
        <begin position="12"/>
        <end position="27"/>
    </location>
</feature>
<evidence type="ECO:0000256" key="9">
    <source>
        <dbReference type="ARBA" id="ARBA00023136"/>
    </source>
</evidence>
<sequence>MPSRSAVMMEESANPSRGSSSSSHAPSSMNQFRALLWKNAIAKTRTPKTTFCEIFSPVLMITVLVFAFNLSEITMIDSEQYTNLKVTLPGPIGDILNIIQSSAPDLDEILVSPAESCESYINTYCASTVAPVENEGDISPATRSCLSDLPQSDLDVDCINSLNFWSAERENQDADIENDEEGSDESSSNSIINLRWGFNRYFRSPLPIPTFDQFVGAGTLLTNSLDDETYNELLNNNEYGRMWGNLFTLGTMHVVPSGPLADDFIDWCNKTLTTFPQVTTRTHSNADAAIDYINDNLNERAFVLIDLGSTIYNPDNLDFTIRMNYTTLPNTSRVTRWIARGLSRRYQRYYLSGFLTIQRTLADYVFATSGCDATNPLPGSLDYFSMPMPTPDFEQNIFYTAVGYLLGLAISMGFLYPMSRLVKAVVEEKESRMKETMLILGVKPWVHWMSWIVTAYVTFTVIAILVSYTISSTFLPNSDTTLMFMYIWLFCASVIGFSFFVASFFSKAKLAAIIGPVALFASLMPRWIFYGSNRYEAEDSKMFASLLPCTAFAFGADILSDYEYAEVGVQKFNMDEGAYSFRTCLMMMAFDAVFYFFLSWYTDQIVPGQFGVSKNPFFLLFPSYWSGLIDLVRGGDSAKYTAVFDDRETSQNYESVGGGFQPMVQIQNLVKQYSGAEKRAVDGLSLTMYENQIMCLLGHNGAGKTTTISVLTGLYPPTSGDCVIYGKRISTDLLNARHSMGICPQHNVLFQELTVREHIVFFNLIKSKSPSKEEVKKAAADVGLADKLETLSGALSGGMKRKLSVAVSLCGDPKFLLLDEPTSGMDPYSRRATWELLRKRKKGRVTLLTTHFMDEADILSDRIAVMQTGKLQCVGSSTFLKKRFGLGYNITFVTENPGPETTEGIATFLKKFVPSVDVINVAGKEVSYRLPAGTEGRFPEMFKTFEMPGGAKEALKIGGYGISNTTLEEVFIRLADEGVDTGNSLSVNTSSSLSIGDLDDISVGSTPQTTPRNESRSLISGKHQQMSMSKMLFSVGERLSNAASNISPTRVADEEHEGQVELSALGDFEQAVRNRSDDEILPANFSGQVRILLRKRWDVQKRDLKASFFMLVLPAILVSLVLLILTLEVPLAGPPMPLSADLYTYTNSKAFKKPAKTQILVGGGASGIPDSGQEELSFDRLVEGANINERADWLWDSSLKTSSDLSQEMLDTFNDHTHALRFGSYAINDTIPFSLRIDWPNIKYNLENDNWFPSGDDGSLPVDGDITALFEIITGPKDTDGKYRFSFDTNQLEDTLANNLEFNLTTKYNVTEVIDVLEDGVKTLLNITEDTAASTDTEDVQKILEEQLLDLAIENFVKGLSGNNETITGQEILDSVVEAAGGDPDDEINNPGWFTVEMTSVIVEAETRKVTINDFSFILGGGKDGKDGSGTKTNLGDVTFTLPEGWRSTLIDLLPSEYYVDDSFINTTYSLLHNSTSSHAVASFTQTLFQSIYSQCPSISDVARFSITNHPLPLTVTQALEIKTILSLFASLFILIPYCYIPAAFVVFVVKEKSCKSKHLQLVSGVSVESYWLSTYLFDMFLYSLLTLMIMTSFLIYGQASAEVFVGSATSMLCTFLITFLYGASSLPFAYLMSRSFSNHTTAQISVMGLFFITGFVCVNGYFIMNSIEDTKATAAVMVHYFRFFPPYNVGEALINLSTSFYLRTILGYQVFPFDYDVCGMNLLNMFALSFFYSFLVIMIEISEVGGGGGFVGTNLRKVGKVVSDFKLRLNGVRTVGGRLLVKDGLDDNNGTWEEDEDVAAERKIVDETFDSMKTEEAIVIKDLWKVYPPTVGFCQNPPKRAVRGLTACVKKGEIFGLLGVNGAGKTTTLGILTGEITATAGSAYVAGYDVGSGGSGLSLARRKIGFCPQEDPLLELMTCRETLRMFAKLRGMPANSIEEMISRLMQALGLTLHVDKCAGALSGGNKRKLSLGVALIGDPQVLFIDEASSGMDPVARRKMWDLLSHLAKNRSVVLTTHSMEEAEALCSNIAIMVSGRMRCLGSPQHLKTRYVDGLNIDITCDFGCTDEDIEKVQRYVESSMPAKLAEHHGRFLRYSLSYLEDGGRGESGGLSKTFSILQQGKEKEDDLKILDYSISQYSLESVFINLAKEGDGAVVGGSADVLGDARAGVHEL</sequence>
<dbReference type="GO" id="GO:0016887">
    <property type="term" value="F:ATP hydrolysis activity"/>
    <property type="evidence" value="ECO:0007669"/>
    <property type="project" value="InterPro"/>
</dbReference>
<feature type="transmembrane region" description="Helical" evidence="11">
    <location>
        <begin position="579"/>
        <end position="598"/>
    </location>
</feature>
<evidence type="ECO:0000256" key="6">
    <source>
        <dbReference type="ARBA" id="ARBA00022741"/>
    </source>
</evidence>
<evidence type="ECO:0000259" key="12">
    <source>
        <dbReference type="PROSITE" id="PS50893"/>
    </source>
</evidence>
<dbReference type="GO" id="GO:0005319">
    <property type="term" value="F:lipid transporter activity"/>
    <property type="evidence" value="ECO:0007669"/>
    <property type="project" value="TreeGrafter"/>
</dbReference>
<feature type="domain" description="ABC transporter" evidence="12">
    <location>
        <begin position="664"/>
        <end position="893"/>
    </location>
</feature>
<dbReference type="InterPro" id="IPR003593">
    <property type="entry name" value="AAA+_ATPase"/>
</dbReference>
<feature type="transmembrane region" description="Helical" evidence="11">
    <location>
        <begin position="1571"/>
        <end position="1597"/>
    </location>
</feature>
<dbReference type="FunFam" id="3.40.50.300:FF:000335">
    <property type="entry name" value="ATP binding cassette subfamily A member 5"/>
    <property type="match status" value="1"/>
</dbReference>
<feature type="transmembrane region" description="Helical" evidence="11">
    <location>
        <begin position="54"/>
        <end position="71"/>
    </location>
</feature>
<keyword evidence="14" id="KW-1185">Reference proteome</keyword>
<keyword evidence="8 11" id="KW-1133">Transmembrane helix</keyword>
<feature type="transmembrane region" description="Helical" evidence="11">
    <location>
        <begin position="1645"/>
        <end position="1665"/>
    </location>
</feature>
<feature type="transmembrane region" description="Helical" evidence="11">
    <location>
        <begin position="1104"/>
        <end position="1127"/>
    </location>
</feature>
<keyword evidence="7" id="KW-0067">ATP-binding</keyword>
<evidence type="ECO:0000256" key="5">
    <source>
        <dbReference type="ARBA" id="ARBA00022737"/>
    </source>
</evidence>
<evidence type="ECO:0000313" key="13">
    <source>
        <dbReference type="EMBL" id="GMH61513.1"/>
    </source>
</evidence>
<feature type="transmembrane region" description="Helical" evidence="11">
    <location>
        <begin position="396"/>
        <end position="416"/>
    </location>
</feature>